<reference evidence="2 3" key="1">
    <citation type="journal article" date="2012" name="PLoS Pathog.">
        <title>Diverse lifestyles and strategies of plant pathogenesis encoded in the genomes of eighteen Dothideomycetes fungi.</title>
        <authorList>
            <person name="Ohm R.A."/>
            <person name="Feau N."/>
            <person name="Henrissat B."/>
            <person name="Schoch C.L."/>
            <person name="Horwitz B.A."/>
            <person name="Barry K.W."/>
            <person name="Condon B.J."/>
            <person name="Copeland A.C."/>
            <person name="Dhillon B."/>
            <person name="Glaser F."/>
            <person name="Hesse C.N."/>
            <person name="Kosti I."/>
            <person name="LaButti K."/>
            <person name="Lindquist E.A."/>
            <person name="Lucas S."/>
            <person name="Salamov A.A."/>
            <person name="Bradshaw R.E."/>
            <person name="Ciuffetti L."/>
            <person name="Hamelin R.C."/>
            <person name="Kema G.H.J."/>
            <person name="Lawrence C."/>
            <person name="Scott J.A."/>
            <person name="Spatafora J.W."/>
            <person name="Turgeon B.G."/>
            <person name="de Wit P.J.G.M."/>
            <person name="Zhong S."/>
            <person name="Goodwin S.B."/>
            <person name="Grigoriev I.V."/>
        </authorList>
    </citation>
    <scope>NUCLEOTIDE SEQUENCE [LARGE SCALE GENOMIC DNA]</scope>
    <source>
        <strain evidence="2 3">CIRAD86</strain>
    </source>
</reference>
<evidence type="ECO:0000313" key="3">
    <source>
        <dbReference type="Proteomes" id="UP000016932"/>
    </source>
</evidence>
<organism evidence="2 3">
    <name type="scientific">Pseudocercospora fijiensis (strain CIRAD86)</name>
    <name type="common">Black leaf streak disease fungus</name>
    <name type="synonym">Mycosphaerella fijiensis</name>
    <dbReference type="NCBI Taxonomy" id="383855"/>
    <lineage>
        <taxon>Eukaryota</taxon>
        <taxon>Fungi</taxon>
        <taxon>Dikarya</taxon>
        <taxon>Ascomycota</taxon>
        <taxon>Pezizomycotina</taxon>
        <taxon>Dothideomycetes</taxon>
        <taxon>Dothideomycetidae</taxon>
        <taxon>Mycosphaerellales</taxon>
        <taxon>Mycosphaerellaceae</taxon>
        <taxon>Pseudocercospora</taxon>
    </lineage>
</organism>
<protein>
    <submittedName>
        <fullName evidence="2">Uncharacterized protein</fullName>
    </submittedName>
</protein>
<evidence type="ECO:0000313" key="2">
    <source>
        <dbReference type="EMBL" id="EME81819.1"/>
    </source>
</evidence>
<dbReference type="EMBL" id="KB446559">
    <property type="protein sequence ID" value="EME81819.1"/>
    <property type="molecule type" value="Genomic_DNA"/>
</dbReference>
<dbReference type="RefSeq" id="XP_007927368.1">
    <property type="nucleotide sequence ID" value="XM_007929177.1"/>
</dbReference>
<keyword evidence="3" id="KW-1185">Reference proteome</keyword>
<dbReference type="Proteomes" id="UP000016932">
    <property type="component" value="Unassembled WGS sequence"/>
</dbReference>
<dbReference type="HOGENOM" id="CLU_2850714_0_0_1"/>
<proteinExistence type="predicted"/>
<dbReference type="GeneID" id="19334645"/>
<dbReference type="KEGG" id="pfj:MYCFIDRAFT_182945"/>
<gene>
    <name evidence="2" type="ORF">MYCFIDRAFT_182945</name>
</gene>
<sequence length="65" mass="7114">MAQTAPAQSPPSSAPKRPKGKLRASLPALLTTHCSAARLKQGYRYSQELELLPVHVSRCARQPDF</sequence>
<feature type="region of interest" description="Disordered" evidence="1">
    <location>
        <begin position="1"/>
        <end position="23"/>
    </location>
</feature>
<dbReference type="VEuPathDB" id="FungiDB:MYCFIDRAFT_182945"/>
<name>M2ZS05_PSEFD</name>
<evidence type="ECO:0000256" key="1">
    <source>
        <dbReference type="SAM" id="MobiDB-lite"/>
    </source>
</evidence>
<accession>M2ZS05</accession>
<dbReference type="AlphaFoldDB" id="M2ZS05"/>